<evidence type="ECO:0008006" key="4">
    <source>
        <dbReference type="Google" id="ProtNLM"/>
    </source>
</evidence>
<proteinExistence type="predicted"/>
<feature type="transmembrane region" description="Helical" evidence="1">
    <location>
        <begin position="284"/>
        <end position="307"/>
    </location>
</feature>
<keyword evidence="1" id="KW-1133">Transmembrane helix</keyword>
<dbReference type="AlphaFoldDB" id="A0A226ERT5"/>
<protein>
    <recommendedName>
        <fullName evidence="4">Gustatory receptor</fullName>
    </recommendedName>
</protein>
<keyword evidence="1" id="KW-0812">Transmembrane</keyword>
<evidence type="ECO:0000313" key="2">
    <source>
        <dbReference type="EMBL" id="OXA60322.1"/>
    </source>
</evidence>
<feature type="transmembrane region" description="Helical" evidence="1">
    <location>
        <begin position="81"/>
        <end position="104"/>
    </location>
</feature>
<accession>A0A226ERT5</accession>
<name>A0A226ERT5_FOLCA</name>
<comment type="caution">
    <text evidence="2">The sequence shown here is derived from an EMBL/GenBank/DDBJ whole genome shotgun (WGS) entry which is preliminary data.</text>
</comment>
<sequence length="413" mass="47883">MSISPLLFKALRNLETLNSWQTQIPIQWKNKKKQFTWNDSWKDVTPWYVSFFLLVILHTFFGSLGIIGYMRMVPQTDKFALVVRLRCMYSVLGSFLGIIIAIVICFDGKDYIEFINRIITFDQHATAELRRLEVKPVEKFDPFANAMYLVVLLLSIIPPVYCIPPVIHGHTVLQYIVHQIYPNFMKKIGFRLMIKIVNYFVMLVSVTEIFRLIPLMFLSLSLPVITARNELESMDRYGKMVIKIRRLELHGSKVIPHFCAMLGIYCQGYILISIRRQISAGHDFIVFVVSITLSVVANYFTIVLYPIVPQNVYPAFPTVAVSTITVLHLLISIAVDVVVKAKEFTVEWGKLVPVRNRYLAKKFRALRPFQIVFGVYDFPLVVFSRSLKIKTYQTIWDYTINTALTWPLSLFQK</sequence>
<feature type="transmembrane region" description="Helical" evidence="1">
    <location>
        <begin position="47"/>
        <end position="69"/>
    </location>
</feature>
<gene>
    <name evidence="2" type="ORF">Fcan01_04657</name>
</gene>
<organism evidence="2 3">
    <name type="scientific">Folsomia candida</name>
    <name type="common">Springtail</name>
    <dbReference type="NCBI Taxonomy" id="158441"/>
    <lineage>
        <taxon>Eukaryota</taxon>
        <taxon>Metazoa</taxon>
        <taxon>Ecdysozoa</taxon>
        <taxon>Arthropoda</taxon>
        <taxon>Hexapoda</taxon>
        <taxon>Collembola</taxon>
        <taxon>Entomobryomorpha</taxon>
        <taxon>Isotomoidea</taxon>
        <taxon>Isotomidae</taxon>
        <taxon>Proisotominae</taxon>
        <taxon>Folsomia</taxon>
    </lineage>
</organism>
<dbReference type="Proteomes" id="UP000198287">
    <property type="component" value="Unassembled WGS sequence"/>
</dbReference>
<feature type="transmembrane region" description="Helical" evidence="1">
    <location>
        <begin position="146"/>
        <end position="167"/>
    </location>
</feature>
<feature type="transmembrane region" description="Helical" evidence="1">
    <location>
        <begin position="319"/>
        <end position="339"/>
    </location>
</feature>
<keyword evidence="1" id="KW-0472">Membrane</keyword>
<keyword evidence="3" id="KW-1185">Reference proteome</keyword>
<dbReference type="EMBL" id="LNIX01000002">
    <property type="protein sequence ID" value="OXA60322.1"/>
    <property type="molecule type" value="Genomic_DNA"/>
</dbReference>
<evidence type="ECO:0000313" key="3">
    <source>
        <dbReference type="Proteomes" id="UP000198287"/>
    </source>
</evidence>
<evidence type="ECO:0000256" key="1">
    <source>
        <dbReference type="SAM" id="Phobius"/>
    </source>
</evidence>
<feature type="transmembrane region" description="Helical" evidence="1">
    <location>
        <begin position="254"/>
        <end position="272"/>
    </location>
</feature>
<reference evidence="2 3" key="1">
    <citation type="submission" date="2015-12" db="EMBL/GenBank/DDBJ databases">
        <title>The genome of Folsomia candida.</title>
        <authorList>
            <person name="Faddeeva A."/>
            <person name="Derks M.F."/>
            <person name="Anvar Y."/>
            <person name="Smit S."/>
            <person name="Van Straalen N."/>
            <person name="Roelofs D."/>
        </authorList>
    </citation>
    <scope>NUCLEOTIDE SEQUENCE [LARGE SCALE GENOMIC DNA]</scope>
    <source>
        <strain evidence="2 3">VU population</strain>
        <tissue evidence="2">Whole body</tissue>
    </source>
</reference>
<feature type="transmembrane region" description="Helical" evidence="1">
    <location>
        <begin position="188"/>
        <end position="213"/>
    </location>
</feature>